<reference evidence="8" key="1">
    <citation type="journal article" date="2022" name="IScience">
        <title>Evolution of zygomycete secretomes and the origins of terrestrial fungal ecologies.</title>
        <authorList>
            <person name="Chang Y."/>
            <person name="Wang Y."/>
            <person name="Mondo S."/>
            <person name="Ahrendt S."/>
            <person name="Andreopoulos W."/>
            <person name="Barry K."/>
            <person name="Beard J."/>
            <person name="Benny G.L."/>
            <person name="Blankenship S."/>
            <person name="Bonito G."/>
            <person name="Cuomo C."/>
            <person name="Desiro A."/>
            <person name="Gervers K.A."/>
            <person name="Hundley H."/>
            <person name="Kuo A."/>
            <person name="LaButti K."/>
            <person name="Lang B.F."/>
            <person name="Lipzen A."/>
            <person name="O'Donnell K."/>
            <person name="Pangilinan J."/>
            <person name="Reynolds N."/>
            <person name="Sandor L."/>
            <person name="Smith M.E."/>
            <person name="Tsang A."/>
            <person name="Grigoriev I.V."/>
            <person name="Stajich J.E."/>
            <person name="Spatafora J.W."/>
        </authorList>
    </citation>
    <scope>NUCLEOTIDE SEQUENCE</scope>
    <source>
        <strain evidence="8">RSA 2281</strain>
    </source>
</reference>
<dbReference type="Gene3D" id="1.20.1250.20">
    <property type="entry name" value="MFS general substrate transporter like domains"/>
    <property type="match status" value="1"/>
</dbReference>
<dbReference type="Proteomes" id="UP001209540">
    <property type="component" value="Unassembled WGS sequence"/>
</dbReference>
<sequence>MSPHSSSSSSSNQDIVDLEKDKNTGIRIVHDEKTSEYVPPDDKEIKRLMWKLDLRIVPLVAMLYLCSFLDRVNIGHAKLAGIMDDLHISESLYMWSLSIFFVGYVIFEVPANMFLKWIGPRKWIALIMVVWGTVMCAMAAVTNGEGLMASRFFLGISEGVIFLITVWYPRKTQTIRMAIFYAASTLAGAFGGVLAYGIMHLDGRQGLAGWQWIFILESLPTFVFAIVTFFYLPDYPENSPFLNKREREIVVHRIKEDVGPATETHFSWKQFFAAFTDIKLYMISIMSLCCCCPMYSLSLFMPTIVRDMGFQNLTAQAMSAPPADKRTERGYHYAGVSFLGMVGYILLITLRDQGAAAKYVSATVATCGAFPLIPLTSVWNSNNTGGHTKRAVAIAVGAAVGNAGGIISAYLAYENKRRDKLTPEQYRIECEGEELCDKHPDYRYIL</sequence>
<proteinExistence type="predicted"/>
<feature type="transmembrane region" description="Helical" evidence="6">
    <location>
        <begin position="359"/>
        <end position="379"/>
    </location>
</feature>
<organism evidence="8 9">
    <name type="scientific">Phascolomyces articulosus</name>
    <dbReference type="NCBI Taxonomy" id="60185"/>
    <lineage>
        <taxon>Eukaryota</taxon>
        <taxon>Fungi</taxon>
        <taxon>Fungi incertae sedis</taxon>
        <taxon>Mucoromycota</taxon>
        <taxon>Mucoromycotina</taxon>
        <taxon>Mucoromycetes</taxon>
        <taxon>Mucorales</taxon>
        <taxon>Lichtheimiaceae</taxon>
        <taxon>Phascolomyces</taxon>
    </lineage>
</organism>
<gene>
    <name evidence="8" type="ORF">BDA99DRAFT_547059</name>
</gene>
<feature type="transmembrane region" description="Helical" evidence="6">
    <location>
        <begin position="210"/>
        <end position="232"/>
    </location>
</feature>
<feature type="transmembrane region" description="Helical" evidence="6">
    <location>
        <begin position="123"/>
        <end position="142"/>
    </location>
</feature>
<dbReference type="GO" id="GO:0016020">
    <property type="term" value="C:membrane"/>
    <property type="evidence" value="ECO:0007669"/>
    <property type="project" value="UniProtKB-SubCell"/>
</dbReference>
<feature type="transmembrane region" description="Helical" evidence="6">
    <location>
        <begin position="330"/>
        <end position="347"/>
    </location>
</feature>
<name>A0AAD5PFQ5_9FUNG</name>
<evidence type="ECO:0000256" key="6">
    <source>
        <dbReference type="SAM" id="Phobius"/>
    </source>
</evidence>
<evidence type="ECO:0000313" key="9">
    <source>
        <dbReference type="Proteomes" id="UP001209540"/>
    </source>
</evidence>
<dbReference type="EMBL" id="JAIXMP010000013">
    <property type="protein sequence ID" value="KAI9263337.1"/>
    <property type="molecule type" value="Genomic_DNA"/>
</dbReference>
<comment type="subcellular location">
    <subcellularLocation>
        <location evidence="1">Membrane</location>
        <topology evidence="1">Multi-pass membrane protein</topology>
    </subcellularLocation>
</comment>
<dbReference type="PANTHER" id="PTHR43791">
    <property type="entry name" value="PERMEASE-RELATED"/>
    <property type="match status" value="1"/>
</dbReference>
<dbReference type="PANTHER" id="PTHR43791:SF36">
    <property type="entry name" value="TRANSPORTER, PUTATIVE (AFU_ORTHOLOGUE AFUA_6G08340)-RELATED"/>
    <property type="match status" value="1"/>
</dbReference>
<dbReference type="InterPro" id="IPR020846">
    <property type="entry name" value="MFS_dom"/>
</dbReference>
<dbReference type="SUPFAM" id="SSF103473">
    <property type="entry name" value="MFS general substrate transporter"/>
    <property type="match status" value="1"/>
</dbReference>
<evidence type="ECO:0000256" key="2">
    <source>
        <dbReference type="ARBA" id="ARBA00022448"/>
    </source>
</evidence>
<evidence type="ECO:0000256" key="1">
    <source>
        <dbReference type="ARBA" id="ARBA00004141"/>
    </source>
</evidence>
<feature type="transmembrane region" description="Helical" evidence="6">
    <location>
        <begin position="148"/>
        <end position="167"/>
    </location>
</feature>
<accession>A0AAD5PFQ5</accession>
<evidence type="ECO:0000313" key="8">
    <source>
        <dbReference type="EMBL" id="KAI9263337.1"/>
    </source>
</evidence>
<evidence type="ECO:0000259" key="7">
    <source>
        <dbReference type="PROSITE" id="PS50850"/>
    </source>
</evidence>
<dbReference type="FunFam" id="1.20.1250.20:FF:000018">
    <property type="entry name" value="MFS transporter permease"/>
    <property type="match status" value="1"/>
</dbReference>
<dbReference type="InterPro" id="IPR011701">
    <property type="entry name" value="MFS"/>
</dbReference>
<keyword evidence="3 6" id="KW-0812">Transmembrane</keyword>
<keyword evidence="5 6" id="KW-0472">Membrane</keyword>
<comment type="caution">
    <text evidence="8">The sequence shown here is derived from an EMBL/GenBank/DDBJ whole genome shotgun (WGS) entry which is preliminary data.</text>
</comment>
<dbReference type="AlphaFoldDB" id="A0AAD5PFQ5"/>
<feature type="transmembrane region" description="Helical" evidence="6">
    <location>
        <begin position="391"/>
        <end position="413"/>
    </location>
</feature>
<keyword evidence="4 6" id="KW-1133">Transmembrane helix</keyword>
<keyword evidence="2" id="KW-0813">Transport</keyword>
<evidence type="ECO:0000256" key="4">
    <source>
        <dbReference type="ARBA" id="ARBA00022989"/>
    </source>
</evidence>
<protein>
    <submittedName>
        <fullName evidence="8">Major facilitator superfamily domain-containing protein</fullName>
    </submittedName>
</protein>
<feature type="transmembrane region" description="Helical" evidence="6">
    <location>
        <begin position="280"/>
        <end position="301"/>
    </location>
</feature>
<feature type="domain" description="Major facilitator superfamily (MFS) profile" evidence="7">
    <location>
        <begin position="56"/>
        <end position="446"/>
    </location>
</feature>
<keyword evidence="9" id="KW-1185">Reference proteome</keyword>
<evidence type="ECO:0000256" key="5">
    <source>
        <dbReference type="ARBA" id="ARBA00023136"/>
    </source>
</evidence>
<feature type="transmembrane region" description="Helical" evidence="6">
    <location>
        <begin position="179"/>
        <end position="198"/>
    </location>
</feature>
<dbReference type="InterPro" id="IPR036259">
    <property type="entry name" value="MFS_trans_sf"/>
</dbReference>
<reference evidence="8" key="2">
    <citation type="submission" date="2023-02" db="EMBL/GenBank/DDBJ databases">
        <authorList>
            <consortium name="DOE Joint Genome Institute"/>
            <person name="Mondo S.J."/>
            <person name="Chang Y."/>
            <person name="Wang Y."/>
            <person name="Ahrendt S."/>
            <person name="Andreopoulos W."/>
            <person name="Barry K."/>
            <person name="Beard J."/>
            <person name="Benny G.L."/>
            <person name="Blankenship S."/>
            <person name="Bonito G."/>
            <person name="Cuomo C."/>
            <person name="Desiro A."/>
            <person name="Gervers K.A."/>
            <person name="Hundley H."/>
            <person name="Kuo A."/>
            <person name="LaButti K."/>
            <person name="Lang B.F."/>
            <person name="Lipzen A."/>
            <person name="O'Donnell K."/>
            <person name="Pangilinan J."/>
            <person name="Reynolds N."/>
            <person name="Sandor L."/>
            <person name="Smith M.W."/>
            <person name="Tsang A."/>
            <person name="Grigoriev I.V."/>
            <person name="Stajich J.E."/>
            <person name="Spatafora J.W."/>
        </authorList>
    </citation>
    <scope>NUCLEOTIDE SEQUENCE</scope>
    <source>
        <strain evidence="8">RSA 2281</strain>
    </source>
</reference>
<feature type="transmembrane region" description="Helical" evidence="6">
    <location>
        <begin position="92"/>
        <end position="111"/>
    </location>
</feature>
<dbReference type="Pfam" id="PF07690">
    <property type="entry name" value="MFS_1"/>
    <property type="match status" value="1"/>
</dbReference>
<dbReference type="PROSITE" id="PS50850">
    <property type="entry name" value="MFS"/>
    <property type="match status" value="1"/>
</dbReference>
<dbReference type="GO" id="GO:0022857">
    <property type="term" value="F:transmembrane transporter activity"/>
    <property type="evidence" value="ECO:0007669"/>
    <property type="project" value="InterPro"/>
</dbReference>
<evidence type="ECO:0000256" key="3">
    <source>
        <dbReference type="ARBA" id="ARBA00022692"/>
    </source>
</evidence>